<feature type="compositionally biased region" description="Low complexity" evidence="1">
    <location>
        <begin position="39"/>
        <end position="54"/>
    </location>
</feature>
<accession>A0A2J6QNE9</accession>
<evidence type="ECO:0000313" key="2">
    <source>
        <dbReference type="EMBL" id="PMD27778.1"/>
    </source>
</evidence>
<organism evidence="2 3">
    <name type="scientific">Hyaloscypha hepaticicola</name>
    <dbReference type="NCBI Taxonomy" id="2082293"/>
    <lineage>
        <taxon>Eukaryota</taxon>
        <taxon>Fungi</taxon>
        <taxon>Dikarya</taxon>
        <taxon>Ascomycota</taxon>
        <taxon>Pezizomycotina</taxon>
        <taxon>Leotiomycetes</taxon>
        <taxon>Helotiales</taxon>
        <taxon>Hyaloscyphaceae</taxon>
        <taxon>Hyaloscypha</taxon>
    </lineage>
</organism>
<dbReference type="EMBL" id="KZ613465">
    <property type="protein sequence ID" value="PMD27778.1"/>
    <property type="molecule type" value="Genomic_DNA"/>
</dbReference>
<gene>
    <name evidence="2" type="ORF">NA56DRAFT_640553</name>
</gene>
<sequence length="385" mass="43890">MDLTPIRVSGKNRRDNSKKAISKRKALRRTPGRPLKEPTSNAASQSSASSTPSTKKFKRRTLENIKAKRKMSLLERLPTEILETVFLYCLNLELPRASPVIAGKLSSEIIYLHAILSAFDPTWGKWHGREKILKTKRYNEEDSVDIAFEGDPKFQSSILRCRFVTVSRLLAAKDTWIQKNGQDRAFKPEYFSKPQQEDETLSKLTATEYFDNDFTSFSEFTQERDRFSIRRHYNWDVNRDLAAGVEIPSSLLLGPWTEDSIKLLFWLIKAGARIDWVGSTSGEVAREGLQRAIITGNTTAIHLLEWAGLIEELDFQTLIWSFRNAGGDKNATVNHILRIGLSQLPTRDIEKIGRGLADMQNEAEHEGDQAKLRFVKGIKEYSPLF</sequence>
<dbReference type="AlphaFoldDB" id="A0A2J6QNE9"/>
<feature type="region of interest" description="Disordered" evidence="1">
    <location>
        <begin position="1"/>
        <end position="59"/>
    </location>
</feature>
<evidence type="ECO:0000313" key="3">
    <source>
        <dbReference type="Proteomes" id="UP000235672"/>
    </source>
</evidence>
<dbReference type="Proteomes" id="UP000235672">
    <property type="component" value="Unassembled WGS sequence"/>
</dbReference>
<reference evidence="2 3" key="1">
    <citation type="submission" date="2016-05" db="EMBL/GenBank/DDBJ databases">
        <title>A degradative enzymes factory behind the ericoid mycorrhizal symbiosis.</title>
        <authorList>
            <consortium name="DOE Joint Genome Institute"/>
            <person name="Martino E."/>
            <person name="Morin E."/>
            <person name="Grelet G."/>
            <person name="Kuo A."/>
            <person name="Kohler A."/>
            <person name="Daghino S."/>
            <person name="Barry K."/>
            <person name="Choi C."/>
            <person name="Cichocki N."/>
            <person name="Clum A."/>
            <person name="Copeland A."/>
            <person name="Hainaut M."/>
            <person name="Haridas S."/>
            <person name="Labutti K."/>
            <person name="Lindquist E."/>
            <person name="Lipzen A."/>
            <person name="Khouja H.-R."/>
            <person name="Murat C."/>
            <person name="Ohm R."/>
            <person name="Olson A."/>
            <person name="Spatafora J."/>
            <person name="Veneault-Fourrey C."/>
            <person name="Henrissat B."/>
            <person name="Grigoriev I."/>
            <person name="Martin F."/>
            <person name="Perotto S."/>
        </authorList>
    </citation>
    <scope>NUCLEOTIDE SEQUENCE [LARGE SCALE GENOMIC DNA]</scope>
    <source>
        <strain evidence="2 3">UAMH 7357</strain>
    </source>
</reference>
<dbReference type="OrthoDB" id="4167490at2759"/>
<keyword evidence="3" id="KW-1185">Reference proteome</keyword>
<evidence type="ECO:0000256" key="1">
    <source>
        <dbReference type="SAM" id="MobiDB-lite"/>
    </source>
</evidence>
<protein>
    <submittedName>
        <fullName evidence="2">Uncharacterized protein</fullName>
    </submittedName>
</protein>
<dbReference type="STRING" id="1745343.A0A2J6QNE9"/>
<proteinExistence type="predicted"/>
<feature type="compositionally biased region" description="Basic residues" evidence="1">
    <location>
        <begin position="20"/>
        <end position="31"/>
    </location>
</feature>
<name>A0A2J6QNE9_9HELO</name>